<dbReference type="STRING" id="1280514.AXFE_26860"/>
<reference evidence="2 3" key="1">
    <citation type="submission" date="2015-01" db="EMBL/GenBank/DDBJ databases">
        <title>Draft genome of the acidophilic iron oxidizer Acidithrix ferrooxidans strain Py-F3.</title>
        <authorList>
            <person name="Poehlein A."/>
            <person name="Eisen S."/>
            <person name="Schloemann M."/>
            <person name="Johnson B.D."/>
            <person name="Daniel R."/>
            <person name="Muehling M."/>
        </authorList>
    </citation>
    <scope>NUCLEOTIDE SEQUENCE [LARGE SCALE GENOMIC DNA]</scope>
    <source>
        <strain evidence="2 3">Py-F3</strain>
    </source>
</reference>
<feature type="transmembrane region" description="Helical" evidence="1">
    <location>
        <begin position="155"/>
        <end position="176"/>
    </location>
</feature>
<evidence type="ECO:0000256" key="1">
    <source>
        <dbReference type="SAM" id="Phobius"/>
    </source>
</evidence>
<feature type="transmembrane region" description="Helical" evidence="1">
    <location>
        <begin position="27"/>
        <end position="48"/>
    </location>
</feature>
<dbReference type="RefSeq" id="WP_052606383.1">
    <property type="nucleotide sequence ID" value="NZ_JXYS01000082.1"/>
</dbReference>
<organism evidence="2 3">
    <name type="scientific">Acidithrix ferrooxidans</name>
    <dbReference type="NCBI Taxonomy" id="1280514"/>
    <lineage>
        <taxon>Bacteria</taxon>
        <taxon>Bacillati</taxon>
        <taxon>Actinomycetota</taxon>
        <taxon>Acidimicrobiia</taxon>
        <taxon>Acidimicrobiales</taxon>
        <taxon>Acidimicrobiaceae</taxon>
        <taxon>Acidithrix</taxon>
    </lineage>
</organism>
<feature type="transmembrane region" description="Helical" evidence="1">
    <location>
        <begin position="122"/>
        <end position="143"/>
    </location>
</feature>
<evidence type="ECO:0000313" key="2">
    <source>
        <dbReference type="EMBL" id="KJF16456.1"/>
    </source>
</evidence>
<feature type="transmembrane region" description="Helical" evidence="1">
    <location>
        <begin position="221"/>
        <end position="241"/>
    </location>
</feature>
<evidence type="ECO:0000313" key="3">
    <source>
        <dbReference type="Proteomes" id="UP000032360"/>
    </source>
</evidence>
<dbReference type="EMBL" id="JXYS01000082">
    <property type="protein sequence ID" value="KJF16456.1"/>
    <property type="molecule type" value="Genomic_DNA"/>
</dbReference>
<comment type="caution">
    <text evidence="2">The sequence shown here is derived from an EMBL/GenBank/DDBJ whole genome shotgun (WGS) entry which is preliminary data.</text>
</comment>
<feature type="transmembrane region" description="Helical" evidence="1">
    <location>
        <begin position="416"/>
        <end position="437"/>
    </location>
</feature>
<name>A0A0D8HHB9_9ACTN</name>
<feature type="transmembrane region" description="Helical" evidence="1">
    <location>
        <begin position="491"/>
        <end position="511"/>
    </location>
</feature>
<dbReference type="AlphaFoldDB" id="A0A0D8HHB9"/>
<accession>A0A0D8HHB9</accession>
<keyword evidence="3" id="KW-1185">Reference proteome</keyword>
<dbReference type="Proteomes" id="UP000032360">
    <property type="component" value="Unassembled WGS sequence"/>
</dbReference>
<feature type="transmembrane region" description="Helical" evidence="1">
    <location>
        <begin position="457"/>
        <end position="479"/>
    </location>
</feature>
<gene>
    <name evidence="2" type="ORF">AXFE_26860</name>
</gene>
<feature type="transmembrane region" description="Helical" evidence="1">
    <location>
        <begin position="323"/>
        <end position="356"/>
    </location>
</feature>
<feature type="transmembrane region" description="Helical" evidence="1">
    <location>
        <begin position="183"/>
        <end position="201"/>
    </location>
</feature>
<sequence>MANQERELLRELSSARRSHFLENNDKLAVIVKGYFVIIVAALLVDIISTSSTYFVPTSSDIAFFHSNANNYGTALFLFILFLGAMLGTRGGPLTVHRPEMRMVFLSDVGRERLLRQKAIRTLFHYGYIGAAGGGGVGVALHALSHHQAATPAIDFGIFGIACGFAYAGMALLSVSFSLSGIKGYALGLVLILVGVVPILSGSTSPIAVLGGPLKAMSPTDLQNMVVLATGLVIGILGVLRLPKADLEPIERHSELISRLRFAIGMRDVRSIIGISRSLGENGYVGRRLPKIAEALFRTPKSTPSLRSLSNIYNWSIKRYIRLFILNLSVVFIIANAWLHSVILFFVAVPLCFVMGLELSDSVGSLVDKADRFVNYPVEDGWLLNRSTMLPAAIAIVLTLVSDVIVYFLVSGTTFSILLPLSVAMAITSVFGGAVAQVRSGKGQDVSAFVLVPEVQAFKFFIELIPVIIANAWIVAAINAHGALAHHSSASSAALSASSFVLIAPLAGWAWIGGQKILKAE</sequence>
<proteinExistence type="predicted"/>
<feature type="transmembrane region" description="Helical" evidence="1">
    <location>
        <begin position="68"/>
        <end position="87"/>
    </location>
</feature>
<feature type="transmembrane region" description="Helical" evidence="1">
    <location>
        <begin position="388"/>
        <end position="409"/>
    </location>
</feature>
<protein>
    <submittedName>
        <fullName evidence="2">Uncharacterized protein</fullName>
    </submittedName>
</protein>
<keyword evidence="1" id="KW-1133">Transmembrane helix</keyword>
<keyword evidence="1" id="KW-0472">Membrane</keyword>
<keyword evidence="1" id="KW-0812">Transmembrane</keyword>